<evidence type="ECO:0000256" key="2">
    <source>
        <dbReference type="ARBA" id="ARBA00009347"/>
    </source>
</evidence>
<evidence type="ECO:0000313" key="11">
    <source>
        <dbReference type="EMBL" id="OAR04907.1"/>
    </source>
</evidence>
<dbReference type="InterPro" id="IPR046373">
    <property type="entry name" value="Acyl-CoA_Oxase/DH_mid-dom_sf"/>
</dbReference>
<keyword evidence="3 6" id="KW-0285">Flavoprotein</keyword>
<protein>
    <recommendedName>
        <fullName evidence="13">Acyl-CoA dehydrogenase</fullName>
    </recommendedName>
</protein>
<reference evidence="11 12" key="1">
    <citation type="submission" date="2015-09" db="EMBL/GenBank/DDBJ databases">
        <title>Draft genome sequence of Hydrogenibacillus schlegelii DSM 2000.</title>
        <authorList>
            <person name="Hemp J."/>
        </authorList>
    </citation>
    <scope>NUCLEOTIDE SEQUENCE [LARGE SCALE GENOMIC DNA]</scope>
    <source>
        <strain evidence="11 12">MA 48</strain>
    </source>
</reference>
<feature type="domain" description="Acyl-CoA dehydrogenase/oxidase C-terminal" evidence="8">
    <location>
        <begin position="370"/>
        <end position="435"/>
    </location>
</feature>
<accession>A0A179IQE6</accession>
<dbReference type="STRING" id="1484.SA87_09925"/>
<dbReference type="PANTHER" id="PTHR43884">
    <property type="entry name" value="ACYL-COA DEHYDROGENASE"/>
    <property type="match status" value="1"/>
</dbReference>
<dbReference type="FunFam" id="1.10.540.10:FF:000001">
    <property type="entry name" value="Very long-chain-specific acyl-CoA dehydrogenase, mitochondrial"/>
    <property type="match status" value="1"/>
</dbReference>
<sequence length="610" mass="64501">MVQASLSGPVHPLVRSILIPEAKTSEHQLIETTARSFVEERVLPHLPALEAHDDALLKALYREAGELGLAGVDVPEAYGGLELDALSVLLVTEALGEAGGFGVSFNIHSGVGTQPILFFGTEEQRRRYVPDLAAGVRIGAYALTEPNAGSDALSGRTRTRWDPAAGVFRLSGEKQWISNARVADVFIVFARLEGEGLTAFIVERGSPGLSVGPEERKMGIHASPTASLILDEVPVPEAGLLGAPGEGHRVALSVLNLARHKMAVYALGQSRRALRFAVRFAKERKQFGRPIAEFGLIREKLAEMFLRHAIAESMVYRTGGELDGDKKAIVADLSADGGAPPSSGTPLPEGVRPSEADRAAVVRRRAATLSQRIAACALNKVLATEAQGENVDEAVQIHGGYGYMAEYEVERLYRDARITRIFEGTNEINRLAAVRDLIGKDGAPKPWPSPETAAAAAGDRRPFADPALASAVREGAAVAEAVLYTGSARFSALFEAARRRFGPALPEAQAVVRRLADAQAALYALESTLARTVRAQAAGAGLPADAAGALLALAGAWASRTLRTNMDELERHLGASSAAPPPASGGEGTAPVDVIRAAETLADYVLSARL</sequence>
<organism evidence="11 12">
    <name type="scientific">Hydrogenibacillus schlegelii</name>
    <name type="common">Bacillus schlegelii</name>
    <dbReference type="NCBI Taxonomy" id="1484"/>
    <lineage>
        <taxon>Bacteria</taxon>
        <taxon>Bacillati</taxon>
        <taxon>Bacillota</taxon>
        <taxon>Bacilli</taxon>
        <taxon>Bacillales</taxon>
        <taxon>Bacillales Family X. Incertae Sedis</taxon>
        <taxon>Hydrogenibacillus</taxon>
    </lineage>
</organism>
<dbReference type="Proteomes" id="UP000243024">
    <property type="component" value="Unassembled WGS sequence"/>
</dbReference>
<evidence type="ECO:0000256" key="3">
    <source>
        <dbReference type="ARBA" id="ARBA00022630"/>
    </source>
</evidence>
<dbReference type="PANTHER" id="PTHR43884:SF12">
    <property type="entry name" value="ISOVALERYL-COA DEHYDROGENASE, MITOCHONDRIAL-RELATED"/>
    <property type="match status" value="1"/>
</dbReference>
<dbReference type="InterPro" id="IPR036250">
    <property type="entry name" value="AcylCo_DH-like_C"/>
</dbReference>
<dbReference type="OrthoDB" id="9802447at2"/>
<feature type="domain" description="Acyl-CoA dehydrogenase/oxidase C-terminal" evidence="8">
    <location>
        <begin position="245"/>
        <end position="327"/>
    </location>
</feature>
<keyword evidence="4 6" id="KW-0274">FAD</keyword>
<dbReference type="InterPro" id="IPR009100">
    <property type="entry name" value="AcylCoA_DH/oxidase_NM_dom_sf"/>
</dbReference>
<evidence type="ECO:0000256" key="1">
    <source>
        <dbReference type="ARBA" id="ARBA00001974"/>
    </source>
</evidence>
<feature type="domain" description="Acyl-CoA dehydrogenase/oxidase N-terminal" evidence="10">
    <location>
        <begin position="24"/>
        <end position="135"/>
    </location>
</feature>
<dbReference type="Gene3D" id="1.10.540.10">
    <property type="entry name" value="Acyl-CoA dehydrogenase/oxidase, N-terminal domain"/>
    <property type="match status" value="1"/>
</dbReference>
<dbReference type="Gene3D" id="1.20.140.10">
    <property type="entry name" value="Butyryl-CoA Dehydrogenase, subunit A, domain 3"/>
    <property type="match status" value="2"/>
</dbReference>
<dbReference type="SUPFAM" id="SSF56645">
    <property type="entry name" value="Acyl-CoA dehydrogenase NM domain-like"/>
    <property type="match status" value="1"/>
</dbReference>
<dbReference type="InterPro" id="IPR006091">
    <property type="entry name" value="Acyl-CoA_Oxase/DH_mid-dom"/>
</dbReference>
<evidence type="ECO:0000256" key="4">
    <source>
        <dbReference type="ARBA" id="ARBA00022827"/>
    </source>
</evidence>
<dbReference type="PROSITE" id="PS00072">
    <property type="entry name" value="ACYL_COA_DH_1"/>
    <property type="match status" value="1"/>
</dbReference>
<dbReference type="Pfam" id="PF02771">
    <property type="entry name" value="Acyl-CoA_dh_N"/>
    <property type="match status" value="1"/>
</dbReference>
<dbReference type="Gene3D" id="2.40.110.10">
    <property type="entry name" value="Butyryl-CoA Dehydrogenase, subunit A, domain 2"/>
    <property type="match status" value="1"/>
</dbReference>
<dbReference type="RefSeq" id="WP_066199477.1">
    <property type="nucleotide sequence ID" value="NZ_JBDOQL010000202.1"/>
</dbReference>
<dbReference type="InterPro" id="IPR009075">
    <property type="entry name" value="AcylCo_DH/oxidase_C"/>
</dbReference>
<comment type="similarity">
    <text evidence="2 6">Belongs to the acyl-CoA dehydrogenase family.</text>
</comment>
<evidence type="ECO:0000256" key="5">
    <source>
        <dbReference type="ARBA" id="ARBA00023002"/>
    </source>
</evidence>
<dbReference type="InterPro" id="IPR037069">
    <property type="entry name" value="AcylCoA_DH/ox_N_sf"/>
</dbReference>
<evidence type="ECO:0000256" key="6">
    <source>
        <dbReference type="RuleBase" id="RU362125"/>
    </source>
</evidence>
<feature type="domain" description="Acyl-CoA oxidase/dehydrogenase middle" evidence="9">
    <location>
        <begin position="140"/>
        <end position="233"/>
    </location>
</feature>
<keyword evidence="12" id="KW-1185">Reference proteome</keyword>
<dbReference type="AlphaFoldDB" id="A0A179IQE6"/>
<dbReference type="PROSITE" id="PS00073">
    <property type="entry name" value="ACYL_COA_DH_2"/>
    <property type="match status" value="1"/>
</dbReference>
<keyword evidence="5 6" id="KW-0560">Oxidoreductase</keyword>
<proteinExistence type="inferred from homology"/>
<evidence type="ECO:0000259" key="9">
    <source>
        <dbReference type="Pfam" id="PF02770"/>
    </source>
</evidence>
<comment type="caution">
    <text evidence="11">The sequence shown here is derived from an EMBL/GenBank/DDBJ whole genome shotgun (WGS) entry which is preliminary data.</text>
</comment>
<dbReference type="InterPro" id="IPR006089">
    <property type="entry name" value="Acyl-CoA_DH_CS"/>
</dbReference>
<dbReference type="Pfam" id="PF00441">
    <property type="entry name" value="Acyl-CoA_dh_1"/>
    <property type="match status" value="2"/>
</dbReference>
<evidence type="ECO:0000259" key="8">
    <source>
        <dbReference type="Pfam" id="PF00441"/>
    </source>
</evidence>
<evidence type="ECO:0000313" key="12">
    <source>
        <dbReference type="Proteomes" id="UP000243024"/>
    </source>
</evidence>
<dbReference type="InterPro" id="IPR013786">
    <property type="entry name" value="AcylCoA_DH/ox_N"/>
</dbReference>
<dbReference type="GO" id="GO:0003995">
    <property type="term" value="F:acyl-CoA dehydrogenase activity"/>
    <property type="evidence" value="ECO:0007669"/>
    <property type="project" value="InterPro"/>
</dbReference>
<dbReference type="GO" id="GO:0050660">
    <property type="term" value="F:flavin adenine dinucleotide binding"/>
    <property type="evidence" value="ECO:0007669"/>
    <property type="project" value="InterPro"/>
</dbReference>
<name>A0A179IQE6_HYDSH</name>
<dbReference type="SUPFAM" id="SSF47203">
    <property type="entry name" value="Acyl-CoA dehydrogenase C-terminal domain-like"/>
    <property type="match status" value="2"/>
</dbReference>
<feature type="region of interest" description="Disordered" evidence="7">
    <location>
        <begin position="333"/>
        <end position="356"/>
    </location>
</feature>
<comment type="cofactor">
    <cofactor evidence="1 6">
        <name>FAD</name>
        <dbReference type="ChEBI" id="CHEBI:57692"/>
    </cofactor>
</comment>
<dbReference type="EMBL" id="JXBB01000009">
    <property type="protein sequence ID" value="OAR04907.1"/>
    <property type="molecule type" value="Genomic_DNA"/>
</dbReference>
<gene>
    <name evidence="11" type="ORF">SA87_09925</name>
</gene>
<dbReference type="Pfam" id="PF02770">
    <property type="entry name" value="Acyl-CoA_dh_M"/>
    <property type="match status" value="1"/>
</dbReference>
<evidence type="ECO:0000256" key="7">
    <source>
        <dbReference type="SAM" id="MobiDB-lite"/>
    </source>
</evidence>
<evidence type="ECO:0000259" key="10">
    <source>
        <dbReference type="Pfam" id="PF02771"/>
    </source>
</evidence>
<evidence type="ECO:0008006" key="13">
    <source>
        <dbReference type="Google" id="ProtNLM"/>
    </source>
</evidence>